<feature type="region of interest" description="Disordered" evidence="1">
    <location>
        <begin position="53"/>
        <end position="73"/>
    </location>
</feature>
<evidence type="ECO:0000313" key="3">
    <source>
        <dbReference type="Proteomes" id="UP000054047"/>
    </source>
</evidence>
<accession>A0A0C2DAP8</accession>
<dbReference type="InterPro" id="IPR036236">
    <property type="entry name" value="Znf_C2H2_sf"/>
</dbReference>
<dbReference type="Gene3D" id="3.30.160.60">
    <property type="entry name" value="Classic Zinc Finger"/>
    <property type="match status" value="1"/>
</dbReference>
<dbReference type="SUPFAM" id="SSF57667">
    <property type="entry name" value="beta-beta-alpha zinc fingers"/>
    <property type="match status" value="1"/>
</dbReference>
<dbReference type="Proteomes" id="UP000054047">
    <property type="component" value="Unassembled WGS sequence"/>
</dbReference>
<evidence type="ECO:0000313" key="2">
    <source>
        <dbReference type="EMBL" id="KIH59397.1"/>
    </source>
</evidence>
<gene>
    <name evidence="2" type="ORF">ANCDUO_10373</name>
</gene>
<reference evidence="2 3" key="1">
    <citation type="submission" date="2013-12" db="EMBL/GenBank/DDBJ databases">
        <title>Draft genome of the parsitic nematode Ancylostoma duodenale.</title>
        <authorList>
            <person name="Mitreva M."/>
        </authorList>
    </citation>
    <scope>NUCLEOTIDE SEQUENCE [LARGE SCALE GENOMIC DNA]</scope>
    <source>
        <strain evidence="2 3">Zhejiang</strain>
    </source>
</reference>
<feature type="compositionally biased region" description="Low complexity" evidence="1">
    <location>
        <begin position="53"/>
        <end position="65"/>
    </location>
</feature>
<sequence>MAAKFLVVEVDDNNAAVELVQLMLERGFARLMLLDDLSKHPALALRQQPQLPIITEPSTPSSSEPGFSVEKSSLSPLRQKLGEMTRPTDRATAILGAPYVDTTRVLSKRRLRPDALGAADSLDILSTKPKVLSLRGSGSDDSKEENDLFEILACSNPEIINVGVKEEMDESFADNEEHSFNFNFDPSTSQSHLDLLAQAHCLVSSPPRETSPPSAKRSRASNGDPNKDYHTCQICGTRVKAPRGGRWNLQMHVMAMHSSFRPYKCRSCDFQDYRKPGMRKHCILTHGEDMDPVDISNDVKRAEWDSVMRRCFPEFGYRTGFLIESKQVPMLTPEASS</sequence>
<dbReference type="AlphaFoldDB" id="A0A0C2DAP8"/>
<evidence type="ECO:0000256" key="1">
    <source>
        <dbReference type="SAM" id="MobiDB-lite"/>
    </source>
</evidence>
<name>A0A0C2DAP8_9BILA</name>
<feature type="region of interest" description="Disordered" evidence="1">
    <location>
        <begin position="204"/>
        <end position="229"/>
    </location>
</feature>
<organism evidence="2 3">
    <name type="scientific">Ancylostoma duodenale</name>
    <dbReference type="NCBI Taxonomy" id="51022"/>
    <lineage>
        <taxon>Eukaryota</taxon>
        <taxon>Metazoa</taxon>
        <taxon>Ecdysozoa</taxon>
        <taxon>Nematoda</taxon>
        <taxon>Chromadorea</taxon>
        <taxon>Rhabditida</taxon>
        <taxon>Rhabditina</taxon>
        <taxon>Rhabditomorpha</taxon>
        <taxon>Strongyloidea</taxon>
        <taxon>Ancylostomatidae</taxon>
        <taxon>Ancylostomatinae</taxon>
        <taxon>Ancylostoma</taxon>
    </lineage>
</organism>
<dbReference type="OrthoDB" id="5800096at2759"/>
<protein>
    <recommendedName>
        <fullName evidence="4">Zinc finger, C2H2 type</fullName>
    </recommendedName>
</protein>
<evidence type="ECO:0008006" key="4">
    <source>
        <dbReference type="Google" id="ProtNLM"/>
    </source>
</evidence>
<proteinExistence type="predicted"/>
<dbReference type="EMBL" id="KN732002">
    <property type="protein sequence ID" value="KIH59397.1"/>
    <property type="molecule type" value="Genomic_DNA"/>
</dbReference>
<keyword evidence="3" id="KW-1185">Reference proteome</keyword>